<gene>
    <name evidence="1" type="ORF">C9381_19905</name>
</gene>
<sequence length="105" mass="12567">MIFSLLTIMSLQLRLYKLSELCRRSHTILIFFQHNHYDNQFHMLAYCLIRQYFITFAVCSYLMLASKTTYSLSLSAWNYFSLHRNSMTPTRVLTHIQNGRLAYSR</sequence>
<evidence type="ECO:0000313" key="1">
    <source>
        <dbReference type="EMBL" id="AVV39501.1"/>
    </source>
</evidence>
<keyword evidence="1" id="KW-0614">Plasmid</keyword>
<evidence type="ECO:0000313" key="2">
    <source>
        <dbReference type="Proteomes" id="UP000241538"/>
    </source>
</evidence>
<dbReference type="AlphaFoldDB" id="A0AAN1TXG1"/>
<geneLocation type="plasmid" evidence="2">
    <name>ppv989-508</name>
</geneLocation>
<proteinExistence type="predicted"/>
<protein>
    <submittedName>
        <fullName evidence="1">Uncharacterized protein</fullName>
    </submittedName>
</protein>
<dbReference type="Proteomes" id="UP000241538">
    <property type="component" value="Plasmid pPV989-508"/>
</dbReference>
<reference evidence="1 2" key="1">
    <citation type="journal article" date="2018" name="Int J Genomics">
        <title>Comparative Genomics Analysis of Plasmid pPV989-94 from a Clinical Isolate of Pantoea vagans PV989.</title>
        <authorList>
            <person name="Xu L."/>
            <person name="Yin M."/>
            <person name="Zhu T."/>
            <person name="Lu J."/>
            <person name="Bao Q."/>
        </authorList>
    </citation>
    <scope>NUCLEOTIDE SEQUENCE [LARGE SCALE GENOMIC DNA]</scope>
    <source>
        <strain evidence="1 2">PV989</strain>
    </source>
</reference>
<dbReference type="EMBL" id="CP028350">
    <property type="protein sequence ID" value="AVV39501.1"/>
    <property type="molecule type" value="Genomic_DNA"/>
</dbReference>
<accession>A0AAN1TXG1</accession>
<organism evidence="1 2">
    <name type="scientific">Pantoea vagans</name>
    <dbReference type="NCBI Taxonomy" id="470934"/>
    <lineage>
        <taxon>Bacteria</taxon>
        <taxon>Pseudomonadati</taxon>
        <taxon>Pseudomonadota</taxon>
        <taxon>Gammaproteobacteria</taxon>
        <taxon>Enterobacterales</taxon>
        <taxon>Erwiniaceae</taxon>
        <taxon>Pantoea</taxon>
    </lineage>
</organism>
<name>A0AAN1TXG1_9GAMM</name>